<dbReference type="InterPro" id="IPR014857">
    <property type="entry name" value="Nse1_RING_C4HC3-type"/>
</dbReference>
<dbReference type="InterPro" id="IPR013083">
    <property type="entry name" value="Znf_RING/FYVE/PHD"/>
</dbReference>
<evidence type="ECO:0000256" key="8">
    <source>
        <dbReference type="ARBA" id="ARBA00022763"/>
    </source>
</evidence>
<evidence type="ECO:0000256" key="5">
    <source>
        <dbReference type="ARBA" id="ARBA00019422"/>
    </source>
</evidence>
<reference evidence="17" key="1">
    <citation type="journal article" date="2020" name="Stud. Mycol.">
        <title>101 Dothideomycetes genomes: a test case for predicting lifestyles and emergence of pathogens.</title>
        <authorList>
            <person name="Haridas S."/>
            <person name="Albert R."/>
            <person name="Binder M."/>
            <person name="Bloem J."/>
            <person name="Labutti K."/>
            <person name="Salamov A."/>
            <person name="Andreopoulos B."/>
            <person name="Baker S."/>
            <person name="Barry K."/>
            <person name="Bills G."/>
            <person name="Bluhm B."/>
            <person name="Cannon C."/>
            <person name="Castanera R."/>
            <person name="Culley D."/>
            <person name="Daum C."/>
            <person name="Ezra D."/>
            <person name="Gonzalez J."/>
            <person name="Henrissat B."/>
            <person name="Kuo A."/>
            <person name="Liang C."/>
            <person name="Lipzen A."/>
            <person name="Lutzoni F."/>
            <person name="Magnuson J."/>
            <person name="Mondo S."/>
            <person name="Nolan M."/>
            <person name="Ohm R."/>
            <person name="Pangilinan J."/>
            <person name="Park H.-J."/>
            <person name="Ramirez L."/>
            <person name="Alfaro M."/>
            <person name="Sun H."/>
            <person name="Tritt A."/>
            <person name="Yoshinaga Y."/>
            <person name="Zwiers L.-H."/>
            <person name="Turgeon B."/>
            <person name="Goodwin S."/>
            <person name="Spatafora J."/>
            <person name="Crous P."/>
            <person name="Grigoriev I."/>
        </authorList>
    </citation>
    <scope>NUCLEOTIDE SEQUENCE</scope>
    <source>
        <strain evidence="17">CBS 116435</strain>
    </source>
</reference>
<name>A0A9P4USI3_9PEZI</name>
<proteinExistence type="inferred from homology"/>
<dbReference type="Proteomes" id="UP000799441">
    <property type="component" value="Unassembled WGS sequence"/>
</dbReference>
<dbReference type="PANTHER" id="PTHR20973:SF0">
    <property type="entry name" value="NON-STRUCTURAL MAINTENANCE OF CHROMOSOMES ELEMENT 1 HOMOLOG"/>
    <property type="match status" value="1"/>
</dbReference>
<dbReference type="EC" id="2.3.2.27" evidence="4 15"/>
<dbReference type="SUPFAM" id="SSF57850">
    <property type="entry name" value="RING/U-box"/>
    <property type="match status" value="1"/>
</dbReference>
<evidence type="ECO:0000256" key="6">
    <source>
        <dbReference type="ARBA" id="ARBA00022679"/>
    </source>
</evidence>
<dbReference type="Pfam" id="PF08746">
    <property type="entry name" value="zf-RING-like"/>
    <property type="match status" value="1"/>
</dbReference>
<keyword evidence="6 15" id="KW-0808">Transferase</keyword>
<dbReference type="GO" id="GO:0000724">
    <property type="term" value="P:double-strand break repair via homologous recombination"/>
    <property type="evidence" value="ECO:0007669"/>
    <property type="project" value="TreeGrafter"/>
</dbReference>
<keyword evidence="12 15" id="KW-0233">DNA recombination</keyword>
<dbReference type="CDD" id="cd16493">
    <property type="entry name" value="RING-CH-C4HC3_NSE1"/>
    <property type="match status" value="1"/>
</dbReference>
<dbReference type="OrthoDB" id="185455at2759"/>
<organism evidence="17 18">
    <name type="scientific">Polychaeton citri CBS 116435</name>
    <dbReference type="NCBI Taxonomy" id="1314669"/>
    <lineage>
        <taxon>Eukaryota</taxon>
        <taxon>Fungi</taxon>
        <taxon>Dikarya</taxon>
        <taxon>Ascomycota</taxon>
        <taxon>Pezizomycotina</taxon>
        <taxon>Dothideomycetes</taxon>
        <taxon>Dothideomycetidae</taxon>
        <taxon>Capnodiales</taxon>
        <taxon>Capnodiaceae</taxon>
        <taxon>Polychaeton</taxon>
    </lineage>
</organism>
<dbReference type="GO" id="GO:0061630">
    <property type="term" value="F:ubiquitin protein ligase activity"/>
    <property type="evidence" value="ECO:0007669"/>
    <property type="project" value="UniProtKB-EC"/>
</dbReference>
<dbReference type="AlphaFoldDB" id="A0A9P4USI3"/>
<dbReference type="GO" id="GO:0005634">
    <property type="term" value="C:nucleus"/>
    <property type="evidence" value="ECO:0007669"/>
    <property type="project" value="UniProtKB-SubCell"/>
</dbReference>
<keyword evidence="8 15" id="KW-0227">DNA damage</keyword>
<keyword evidence="7 15" id="KW-0479">Metal-binding</keyword>
<keyword evidence="9 15" id="KW-0863">Zinc-finger</keyword>
<comment type="subcellular location">
    <subcellularLocation>
        <location evidence="2 15">Nucleus</location>
    </subcellularLocation>
</comment>
<comment type="similarity">
    <text evidence="3 15">Belongs to the NSE1 family.</text>
</comment>
<dbReference type="PANTHER" id="PTHR20973">
    <property type="entry name" value="NON-SMC ELEMENT 1-RELATED"/>
    <property type="match status" value="1"/>
</dbReference>
<evidence type="ECO:0000313" key="17">
    <source>
        <dbReference type="EMBL" id="KAF2725054.1"/>
    </source>
</evidence>
<evidence type="ECO:0000256" key="15">
    <source>
        <dbReference type="RuleBase" id="RU368018"/>
    </source>
</evidence>
<keyword evidence="14 15" id="KW-0539">Nucleus</keyword>
<evidence type="ECO:0000256" key="1">
    <source>
        <dbReference type="ARBA" id="ARBA00000900"/>
    </source>
</evidence>
<comment type="subunit">
    <text evidence="15">Component of the Smc5-Smc6 complex.</text>
</comment>
<dbReference type="GO" id="GO:0008270">
    <property type="term" value="F:zinc ion binding"/>
    <property type="evidence" value="ECO:0007669"/>
    <property type="project" value="UniProtKB-KW"/>
</dbReference>
<evidence type="ECO:0000256" key="10">
    <source>
        <dbReference type="ARBA" id="ARBA00022786"/>
    </source>
</evidence>
<evidence type="ECO:0000256" key="3">
    <source>
        <dbReference type="ARBA" id="ARBA00010258"/>
    </source>
</evidence>
<comment type="catalytic activity">
    <reaction evidence="1 15">
        <text>S-ubiquitinyl-[E2 ubiquitin-conjugating enzyme]-L-cysteine + [acceptor protein]-L-lysine = [E2 ubiquitin-conjugating enzyme]-L-cysteine + N(6)-ubiquitinyl-[acceptor protein]-L-lysine.</text>
        <dbReference type="EC" id="2.3.2.27"/>
    </reaction>
</comment>
<evidence type="ECO:0000313" key="18">
    <source>
        <dbReference type="Proteomes" id="UP000799441"/>
    </source>
</evidence>
<dbReference type="Pfam" id="PF07574">
    <property type="entry name" value="SMC_Nse1"/>
    <property type="match status" value="1"/>
</dbReference>
<feature type="domain" description="Non-structural maintenance of chromosomes element 1 RING C4HC3-type" evidence="16">
    <location>
        <begin position="227"/>
        <end position="270"/>
    </location>
</feature>
<evidence type="ECO:0000256" key="7">
    <source>
        <dbReference type="ARBA" id="ARBA00022723"/>
    </source>
</evidence>
<dbReference type="Gene3D" id="3.90.1150.220">
    <property type="match status" value="1"/>
</dbReference>
<evidence type="ECO:0000256" key="13">
    <source>
        <dbReference type="ARBA" id="ARBA00023204"/>
    </source>
</evidence>
<dbReference type="GO" id="GO:0030915">
    <property type="term" value="C:Smc5-Smc6 complex"/>
    <property type="evidence" value="ECO:0007669"/>
    <property type="project" value="UniProtKB-UniRule"/>
</dbReference>
<evidence type="ECO:0000256" key="14">
    <source>
        <dbReference type="ARBA" id="ARBA00023242"/>
    </source>
</evidence>
<accession>A0A9P4USI3</accession>
<keyword evidence="11 15" id="KW-0862">Zinc</keyword>
<dbReference type="Gene3D" id="1.10.10.10">
    <property type="entry name" value="Winged helix-like DNA-binding domain superfamily/Winged helix DNA-binding domain"/>
    <property type="match status" value="1"/>
</dbReference>
<sequence length="297" mass="33742">MPEANEDYNDTHRAFLQAILSRQVLTFEQARPLLAKIQTAQNPDRPVLENDISREDFEQHIEIINNVLSPLDYEIRTQLHQKTKDRIYALVNVSSDALTQMSTTYSADEIAFLKRVLDAIFLSKNTRRAEILAISGMQAIRLGKIPRDGGESQARAQDLTQMQAEQMLDSLVAQGWFEQSQHGFFSLSPRALMELRGWLIETYNDRDYTEDDDDGDSAEPHQKIKFCQACKDIVTEGQRCPTLTCEARLHNHCVRYMFRAQGGRELCPLCTVSWHDALPVGEGAARNARRSVNGTRG</sequence>
<evidence type="ECO:0000256" key="11">
    <source>
        <dbReference type="ARBA" id="ARBA00022833"/>
    </source>
</evidence>
<dbReference type="InterPro" id="IPR011513">
    <property type="entry name" value="Nse1"/>
</dbReference>
<keyword evidence="18" id="KW-1185">Reference proteome</keyword>
<evidence type="ECO:0000256" key="2">
    <source>
        <dbReference type="ARBA" id="ARBA00004123"/>
    </source>
</evidence>
<evidence type="ECO:0000256" key="4">
    <source>
        <dbReference type="ARBA" id="ARBA00012483"/>
    </source>
</evidence>
<dbReference type="InterPro" id="IPR036388">
    <property type="entry name" value="WH-like_DNA-bd_sf"/>
</dbReference>
<protein>
    <recommendedName>
        <fullName evidence="5 15">Non-structural maintenance of chromosomes element 1 homolog</fullName>
        <ecNumber evidence="4 15">2.3.2.27</ecNumber>
    </recommendedName>
</protein>
<keyword evidence="10 15" id="KW-0833">Ubl conjugation pathway</keyword>
<comment type="function">
    <text evidence="15">Acts in a DNA repair pathway for removal of UV-induced DNA damage that is distinct from classical nucleotide excision repair and in repair of ionizing radiation damage. Functions in homologous recombination repair of DNA double strand breaks and in recovery of stalled replication forks.</text>
</comment>
<keyword evidence="13 15" id="KW-0234">DNA repair</keyword>
<evidence type="ECO:0000259" key="16">
    <source>
        <dbReference type="Pfam" id="PF08746"/>
    </source>
</evidence>
<dbReference type="Gene3D" id="3.30.40.10">
    <property type="entry name" value="Zinc/RING finger domain, C3HC4 (zinc finger)"/>
    <property type="match status" value="1"/>
</dbReference>
<comment type="caution">
    <text evidence="17">The sequence shown here is derived from an EMBL/GenBank/DDBJ whole genome shotgun (WGS) entry which is preliminary data.</text>
</comment>
<evidence type="ECO:0000256" key="9">
    <source>
        <dbReference type="ARBA" id="ARBA00022771"/>
    </source>
</evidence>
<evidence type="ECO:0000256" key="12">
    <source>
        <dbReference type="ARBA" id="ARBA00023172"/>
    </source>
</evidence>
<gene>
    <name evidence="17" type="ORF">K431DRAFT_309714</name>
</gene>
<dbReference type="EMBL" id="MU003769">
    <property type="protein sequence ID" value="KAF2725054.1"/>
    <property type="molecule type" value="Genomic_DNA"/>
</dbReference>